<keyword evidence="2" id="KW-1185">Reference proteome</keyword>
<evidence type="ECO:0000313" key="2">
    <source>
        <dbReference type="Proteomes" id="UP001183610"/>
    </source>
</evidence>
<evidence type="ECO:0000313" key="1">
    <source>
        <dbReference type="EMBL" id="MDT0410736.1"/>
    </source>
</evidence>
<gene>
    <name evidence="1" type="ORF">RM698_16950</name>
</gene>
<dbReference type="Pfam" id="PF19449">
    <property type="entry name" value="DUF5987"/>
    <property type="match status" value="1"/>
</dbReference>
<reference evidence="2" key="1">
    <citation type="submission" date="2023-07" db="EMBL/GenBank/DDBJ databases">
        <title>30 novel species of actinomycetes from the DSMZ collection.</title>
        <authorList>
            <person name="Nouioui I."/>
        </authorList>
    </citation>
    <scope>NUCLEOTIDE SEQUENCE [LARGE SCALE GENOMIC DNA]</scope>
    <source>
        <strain evidence="2">DSM 41979</strain>
    </source>
</reference>
<name>A0ABU2R213_9ACTN</name>
<dbReference type="EMBL" id="JAVRET010000036">
    <property type="protein sequence ID" value="MDT0410736.1"/>
    <property type="molecule type" value="Genomic_DNA"/>
</dbReference>
<dbReference type="RefSeq" id="WP_010261678.1">
    <property type="nucleotide sequence ID" value="NZ_JAVRET010000036.1"/>
</dbReference>
<comment type="caution">
    <text evidence="1">The sequence shown here is derived from an EMBL/GenBank/DDBJ whole genome shotgun (WGS) entry which is preliminary data.</text>
</comment>
<protein>
    <submittedName>
        <fullName evidence="1">DUF5987 family protein</fullName>
    </submittedName>
</protein>
<accession>A0ABU2R213</accession>
<dbReference type="InterPro" id="IPR046029">
    <property type="entry name" value="DUF5987"/>
</dbReference>
<sequence>MTSVQHGGSPDRNITLEAFADTIVPGEKRSADDRAVAGAAPGPGAVAAGALELLETPATGLVDALDDYVFSLNGHATGHAERYGLRLDTDVPPFVALSHEERTALVAALVAPGHPERELWVLLALFCNMAFDTGAHLHTAEAIAAGHPGLSAIGFSAPDADGLWRFPAFSYNRPLARLHPDTAPSGSLA</sequence>
<proteinExistence type="predicted"/>
<dbReference type="Proteomes" id="UP001183610">
    <property type="component" value="Unassembled WGS sequence"/>
</dbReference>
<organism evidence="1 2">
    <name type="scientific">Streptomyces evansiae</name>
    <dbReference type="NCBI Taxonomy" id="3075535"/>
    <lineage>
        <taxon>Bacteria</taxon>
        <taxon>Bacillati</taxon>
        <taxon>Actinomycetota</taxon>
        <taxon>Actinomycetes</taxon>
        <taxon>Kitasatosporales</taxon>
        <taxon>Streptomycetaceae</taxon>
        <taxon>Streptomyces</taxon>
    </lineage>
</organism>